<sequence>MPSWIEKNLGKILLGCFILSLFPFGWIACEDYKLNEAGTFGDFSNWFQALVAIWTLLAVIYTATKAYSVSENSNKLIENSNQIAENSNSISEQSHQLSLEAIYIQKLAIHAEIISSIGNKITEEKEYFDKRLDSIKIENLCSQKKDEIIGLIVILTTRLLSIKGIINDIEPHLHWQYRNLILAHFPGWLLIEIKNKYILSEYKEVIGSDYYESFSQLFDDVRIFINPP</sequence>
<keyword evidence="1" id="KW-0472">Membrane</keyword>
<organism evidence="2 3">
    <name type="scientific">Neokomagataea tanensis</name>
    <dbReference type="NCBI Taxonomy" id="661191"/>
    <lineage>
        <taxon>Bacteria</taxon>
        <taxon>Pseudomonadati</taxon>
        <taxon>Pseudomonadota</taxon>
        <taxon>Alphaproteobacteria</taxon>
        <taxon>Acetobacterales</taxon>
        <taxon>Acetobacteraceae</taxon>
        <taxon>Neokomagataea</taxon>
    </lineage>
</organism>
<dbReference type="RefSeq" id="WP_141493571.1">
    <property type="nucleotide sequence ID" value="NZ_CP032485.1"/>
</dbReference>
<dbReference type="OrthoDB" id="9926865at2"/>
<gene>
    <name evidence="2" type="ORF">D5366_10440</name>
</gene>
<evidence type="ECO:0000313" key="3">
    <source>
        <dbReference type="Proteomes" id="UP000317214"/>
    </source>
</evidence>
<dbReference type="AlphaFoldDB" id="A0A4Y6V893"/>
<name>A0A4Y6V893_9PROT</name>
<dbReference type="PROSITE" id="PS51257">
    <property type="entry name" value="PROKAR_LIPOPROTEIN"/>
    <property type="match status" value="1"/>
</dbReference>
<dbReference type="KEGG" id="ntn:D5366_10440"/>
<dbReference type="EMBL" id="CP032485">
    <property type="protein sequence ID" value="QDH25564.1"/>
    <property type="molecule type" value="Genomic_DNA"/>
</dbReference>
<evidence type="ECO:0000313" key="2">
    <source>
        <dbReference type="EMBL" id="QDH25564.1"/>
    </source>
</evidence>
<evidence type="ECO:0008006" key="4">
    <source>
        <dbReference type="Google" id="ProtNLM"/>
    </source>
</evidence>
<dbReference type="Proteomes" id="UP000317214">
    <property type="component" value="Chromosome"/>
</dbReference>
<proteinExistence type="predicted"/>
<reference evidence="2 3" key="1">
    <citation type="submission" date="2018-09" db="EMBL/GenBank/DDBJ databases">
        <title>The complete genome sequence of Neokomagataea tanensis NBRC 106556(T).</title>
        <authorList>
            <person name="Chua K.-O."/>
            <person name="See-Too W.-S."/>
            <person name="Hong K.-W."/>
            <person name="Yin W.-F."/>
            <person name="Chan K.-G."/>
        </authorList>
    </citation>
    <scope>NUCLEOTIDE SEQUENCE [LARGE SCALE GENOMIC DNA]</scope>
    <source>
        <strain evidence="3">AH13 \ NBRC 106556</strain>
    </source>
</reference>
<feature type="transmembrane region" description="Helical" evidence="1">
    <location>
        <begin position="45"/>
        <end position="63"/>
    </location>
</feature>
<protein>
    <recommendedName>
        <fullName evidence="4">DUF4760 domain-containing protein</fullName>
    </recommendedName>
</protein>
<keyword evidence="3" id="KW-1185">Reference proteome</keyword>
<keyword evidence="1" id="KW-1133">Transmembrane helix</keyword>
<evidence type="ECO:0000256" key="1">
    <source>
        <dbReference type="SAM" id="Phobius"/>
    </source>
</evidence>
<keyword evidence="1" id="KW-0812">Transmembrane</keyword>
<accession>A0A4Y6V893</accession>